<feature type="compositionally biased region" description="Low complexity" evidence="1">
    <location>
        <begin position="1"/>
        <end position="12"/>
    </location>
</feature>
<dbReference type="EMBL" id="SSOP01000075">
    <property type="protein sequence ID" value="KAB5592141.1"/>
    <property type="molecule type" value="Genomic_DNA"/>
</dbReference>
<dbReference type="Proteomes" id="UP000383932">
    <property type="component" value="Unassembled WGS sequence"/>
</dbReference>
<dbReference type="OrthoDB" id="6359816at2759"/>
<name>A0A5N5QKY8_9AGAM</name>
<accession>A0A5N5QKY8</accession>
<dbReference type="AlphaFoldDB" id="A0A5N5QKY8"/>
<feature type="domain" description="BTB" evidence="2">
    <location>
        <begin position="25"/>
        <end position="84"/>
    </location>
</feature>
<keyword evidence="4" id="KW-1185">Reference proteome</keyword>
<dbReference type="SUPFAM" id="SSF54695">
    <property type="entry name" value="POZ domain"/>
    <property type="match status" value="1"/>
</dbReference>
<gene>
    <name evidence="3" type="ORF">CTheo_4406</name>
</gene>
<sequence>MSSNSKSKTSNNRPTPANEHFTSGGDITLQSIDKIDFSVHSVILSMASGVFADMFDVGNDSKSQQTVVLPETAQIIAIMLQFIYPLPPPDIPSFEILNQVLHVADKYQLQGMTAYVRERMDILLSPVNLWKSPAHTLSIAVRHGLQWEIEQATSKVQNRYNLCTTKDLLTLAKMIPAATPWIKLIGTQAAKQNILVDVLFSFHQEPMRLSTSQSYHALLCAPCKDIHSSGIRHSPPEWQARWAYWVSKELQTRTQDNWDECFTVPFLYSTAHRGADIPIRAGLKNNCTCLDVIYQAQSTFLKWTCGVHDVLKARLGELDKLSALKESS</sequence>
<evidence type="ECO:0000256" key="1">
    <source>
        <dbReference type="SAM" id="MobiDB-lite"/>
    </source>
</evidence>
<dbReference type="PROSITE" id="PS50097">
    <property type="entry name" value="BTB"/>
    <property type="match status" value="1"/>
</dbReference>
<reference evidence="3 4" key="1">
    <citation type="journal article" date="2019" name="Fungal Biol. Biotechnol.">
        <title>Draft genome sequence of fastidious pathogen Ceratobasidium theobromae, which causes vascular-streak dieback in Theobroma cacao.</title>
        <authorList>
            <person name="Ali S.S."/>
            <person name="Asman A."/>
            <person name="Shao J."/>
            <person name="Firmansyah A.P."/>
            <person name="Susilo A.W."/>
            <person name="Rosmana A."/>
            <person name="McMahon P."/>
            <person name="Junaid M."/>
            <person name="Guest D."/>
            <person name="Kheng T.Y."/>
            <person name="Meinhardt L.W."/>
            <person name="Bailey B.A."/>
        </authorList>
    </citation>
    <scope>NUCLEOTIDE SEQUENCE [LARGE SCALE GENOMIC DNA]</scope>
    <source>
        <strain evidence="3 4">CT2</strain>
    </source>
</reference>
<dbReference type="InterPro" id="IPR000210">
    <property type="entry name" value="BTB/POZ_dom"/>
</dbReference>
<evidence type="ECO:0000313" key="3">
    <source>
        <dbReference type="EMBL" id="KAB5592141.1"/>
    </source>
</evidence>
<dbReference type="SMART" id="SM00225">
    <property type="entry name" value="BTB"/>
    <property type="match status" value="1"/>
</dbReference>
<evidence type="ECO:0000313" key="4">
    <source>
        <dbReference type="Proteomes" id="UP000383932"/>
    </source>
</evidence>
<proteinExistence type="predicted"/>
<dbReference type="Pfam" id="PF00651">
    <property type="entry name" value="BTB"/>
    <property type="match status" value="1"/>
</dbReference>
<organism evidence="3 4">
    <name type="scientific">Ceratobasidium theobromae</name>
    <dbReference type="NCBI Taxonomy" id="1582974"/>
    <lineage>
        <taxon>Eukaryota</taxon>
        <taxon>Fungi</taxon>
        <taxon>Dikarya</taxon>
        <taxon>Basidiomycota</taxon>
        <taxon>Agaricomycotina</taxon>
        <taxon>Agaricomycetes</taxon>
        <taxon>Cantharellales</taxon>
        <taxon>Ceratobasidiaceae</taxon>
        <taxon>Ceratobasidium</taxon>
    </lineage>
</organism>
<evidence type="ECO:0000259" key="2">
    <source>
        <dbReference type="PROSITE" id="PS50097"/>
    </source>
</evidence>
<dbReference type="InterPro" id="IPR011333">
    <property type="entry name" value="SKP1/BTB/POZ_sf"/>
</dbReference>
<protein>
    <recommendedName>
        <fullName evidence="2">BTB domain-containing protein</fullName>
    </recommendedName>
</protein>
<dbReference type="CDD" id="cd18186">
    <property type="entry name" value="BTB_POZ_ZBTB_KLHL-like"/>
    <property type="match status" value="1"/>
</dbReference>
<comment type="caution">
    <text evidence="3">The sequence shown here is derived from an EMBL/GenBank/DDBJ whole genome shotgun (WGS) entry which is preliminary data.</text>
</comment>
<dbReference type="Gene3D" id="3.30.710.10">
    <property type="entry name" value="Potassium Channel Kv1.1, Chain A"/>
    <property type="match status" value="1"/>
</dbReference>
<feature type="region of interest" description="Disordered" evidence="1">
    <location>
        <begin position="1"/>
        <end position="24"/>
    </location>
</feature>